<dbReference type="InterPro" id="IPR051475">
    <property type="entry name" value="Diverse_Ion_Transporter"/>
</dbReference>
<keyword evidence="1" id="KW-0812">Transmembrane</keyword>
<protein>
    <submittedName>
        <fullName evidence="2">Uncharacterized protein</fullName>
    </submittedName>
</protein>
<dbReference type="EMBL" id="JARKHS020036220">
    <property type="protein sequence ID" value="KAK8756473.1"/>
    <property type="molecule type" value="Genomic_DNA"/>
</dbReference>
<dbReference type="Proteomes" id="UP001321473">
    <property type="component" value="Unassembled WGS sequence"/>
</dbReference>
<comment type="caution">
    <text evidence="2">The sequence shown here is derived from an EMBL/GenBank/DDBJ whole genome shotgun (WGS) entry which is preliminary data.</text>
</comment>
<proteinExistence type="predicted"/>
<dbReference type="AlphaFoldDB" id="A0AAQ4D1Y3"/>
<keyword evidence="1" id="KW-1133">Transmembrane helix</keyword>
<keyword evidence="1" id="KW-0472">Membrane</keyword>
<evidence type="ECO:0000313" key="3">
    <source>
        <dbReference type="Proteomes" id="UP001321473"/>
    </source>
</evidence>
<accession>A0AAQ4D1Y3</accession>
<sequence length="132" mass="15155">MAKSSKTTATFIILSPSSVFSIGQGINFTSFTAHMAPGALMCLVAAYLLLRLRDPKSLRPVEAPELLELQRELDIWRKAFRSLSEYSRDEKHVKDILERKVKRLERLRSRKAAELRCTEEGFHHNLQLLSDK</sequence>
<feature type="non-terminal residue" evidence="2">
    <location>
        <position position="132"/>
    </location>
</feature>
<gene>
    <name evidence="2" type="ORF">V5799_000825</name>
</gene>
<dbReference type="PANTHER" id="PTHR43568">
    <property type="entry name" value="P PROTEIN"/>
    <property type="match status" value="1"/>
</dbReference>
<reference evidence="2 3" key="1">
    <citation type="journal article" date="2023" name="Arcadia Sci">
        <title>De novo assembly of a long-read Amblyomma americanum tick genome.</title>
        <authorList>
            <person name="Chou S."/>
            <person name="Poskanzer K.E."/>
            <person name="Rollins M."/>
            <person name="Thuy-Boun P.S."/>
        </authorList>
    </citation>
    <scope>NUCLEOTIDE SEQUENCE [LARGE SCALE GENOMIC DNA]</scope>
    <source>
        <strain evidence="2">F_SG_1</strain>
        <tissue evidence="2">Salivary glands</tissue>
    </source>
</reference>
<feature type="transmembrane region" description="Helical" evidence="1">
    <location>
        <begin position="31"/>
        <end position="50"/>
    </location>
</feature>
<dbReference type="PANTHER" id="PTHR43568:SF1">
    <property type="entry name" value="P PROTEIN"/>
    <property type="match status" value="1"/>
</dbReference>
<keyword evidence="3" id="KW-1185">Reference proteome</keyword>
<evidence type="ECO:0000256" key="1">
    <source>
        <dbReference type="SAM" id="Phobius"/>
    </source>
</evidence>
<evidence type="ECO:0000313" key="2">
    <source>
        <dbReference type="EMBL" id="KAK8756473.1"/>
    </source>
</evidence>
<name>A0AAQ4D1Y3_AMBAM</name>
<organism evidence="2 3">
    <name type="scientific">Amblyomma americanum</name>
    <name type="common">Lone star tick</name>
    <dbReference type="NCBI Taxonomy" id="6943"/>
    <lineage>
        <taxon>Eukaryota</taxon>
        <taxon>Metazoa</taxon>
        <taxon>Ecdysozoa</taxon>
        <taxon>Arthropoda</taxon>
        <taxon>Chelicerata</taxon>
        <taxon>Arachnida</taxon>
        <taxon>Acari</taxon>
        <taxon>Parasitiformes</taxon>
        <taxon>Ixodida</taxon>
        <taxon>Ixodoidea</taxon>
        <taxon>Ixodidae</taxon>
        <taxon>Amblyomminae</taxon>
        <taxon>Amblyomma</taxon>
    </lineage>
</organism>